<comment type="caution">
    <text evidence="2">The sequence shown here is derived from an EMBL/GenBank/DDBJ whole genome shotgun (WGS) entry which is preliminary data.</text>
</comment>
<dbReference type="PANTHER" id="PTHR47534:SF3">
    <property type="entry name" value="ALCOHOL DEHYDROGENASE-LIKE C-TERMINAL DOMAIN-CONTAINING PROTEIN"/>
    <property type="match status" value="1"/>
</dbReference>
<evidence type="ECO:0000313" key="3">
    <source>
        <dbReference type="Proteomes" id="UP001156670"/>
    </source>
</evidence>
<dbReference type="InterPro" id="IPR002347">
    <property type="entry name" value="SDR_fam"/>
</dbReference>
<reference evidence="3" key="1">
    <citation type="journal article" date="2019" name="Int. J. Syst. Evol. Microbiol.">
        <title>The Global Catalogue of Microorganisms (GCM) 10K type strain sequencing project: providing services to taxonomists for standard genome sequencing and annotation.</title>
        <authorList>
            <consortium name="The Broad Institute Genomics Platform"/>
            <consortium name="The Broad Institute Genome Sequencing Center for Infectious Disease"/>
            <person name="Wu L."/>
            <person name="Ma J."/>
        </authorList>
    </citation>
    <scope>NUCLEOTIDE SEQUENCE [LARGE SCALE GENOMIC DNA]</scope>
    <source>
        <strain evidence="3">NBRC 111980</strain>
    </source>
</reference>
<dbReference type="InterPro" id="IPR036291">
    <property type="entry name" value="NAD(P)-bd_dom_sf"/>
</dbReference>
<evidence type="ECO:0000313" key="2">
    <source>
        <dbReference type="EMBL" id="GLQ91501.1"/>
    </source>
</evidence>
<protein>
    <recommendedName>
        <fullName evidence="4">Oxidoreductase</fullName>
    </recommendedName>
</protein>
<dbReference type="RefSeq" id="WP_284319271.1">
    <property type="nucleotide sequence ID" value="NZ_BSOB01000005.1"/>
</dbReference>
<evidence type="ECO:0000256" key="1">
    <source>
        <dbReference type="ARBA" id="ARBA00023002"/>
    </source>
</evidence>
<proteinExistence type="predicted"/>
<evidence type="ECO:0008006" key="4">
    <source>
        <dbReference type="Google" id="ProtNLM"/>
    </source>
</evidence>
<sequence>MVKLDKRVTWHRTDDASLNFQRWRVAVIGGTGGIGRSLSRLLASRGAHVIVVGQTFRDADTPNIEFIQADLSLMREAQRVAALLPAETLDLVIFTTGIFAAPERQATAEGIERDMAVSYLSRYAILRSIAPKLGAQRSAAARMKPRVFIMGYPGSGQIGTFDDFNAEKSYKAMSVHMNTVAGNEMLVLDAAKRYPHATFFGLNPGLIKTNIRDNFLGKHSLKSRLIETLIGWMTPNVDAYAQHIVPLLASPDIEIHSGAMFNQKGRSILPSSGLTNAHVVQFLSASEALIARATSQGVTS</sequence>
<dbReference type="InterPro" id="IPR052228">
    <property type="entry name" value="Sec_Metab_Biosynth_Oxidored"/>
</dbReference>
<gene>
    <name evidence="2" type="ORF">GCM10007901_04510</name>
</gene>
<keyword evidence="1" id="KW-0560">Oxidoreductase</keyword>
<name>A0ABQ5XJY0_9GAMM</name>
<dbReference type="Proteomes" id="UP001156670">
    <property type="component" value="Unassembled WGS sequence"/>
</dbReference>
<dbReference type="Gene3D" id="3.40.50.720">
    <property type="entry name" value="NAD(P)-binding Rossmann-like Domain"/>
    <property type="match status" value="1"/>
</dbReference>
<dbReference type="EMBL" id="BSOB01000005">
    <property type="protein sequence ID" value="GLQ91501.1"/>
    <property type="molecule type" value="Genomic_DNA"/>
</dbReference>
<keyword evidence="3" id="KW-1185">Reference proteome</keyword>
<dbReference type="PANTHER" id="PTHR47534">
    <property type="entry name" value="YALI0E05731P"/>
    <property type="match status" value="1"/>
</dbReference>
<accession>A0ABQ5XJY0</accession>
<dbReference type="Pfam" id="PF00106">
    <property type="entry name" value="adh_short"/>
    <property type="match status" value="1"/>
</dbReference>
<organism evidence="2 3">
    <name type="scientific">Dyella acidisoli</name>
    <dbReference type="NCBI Taxonomy" id="1867834"/>
    <lineage>
        <taxon>Bacteria</taxon>
        <taxon>Pseudomonadati</taxon>
        <taxon>Pseudomonadota</taxon>
        <taxon>Gammaproteobacteria</taxon>
        <taxon>Lysobacterales</taxon>
        <taxon>Rhodanobacteraceae</taxon>
        <taxon>Dyella</taxon>
    </lineage>
</organism>
<dbReference type="SUPFAM" id="SSF51735">
    <property type="entry name" value="NAD(P)-binding Rossmann-fold domains"/>
    <property type="match status" value="1"/>
</dbReference>